<name>A0A1A8QQ31_9TELE</name>
<gene>
    <name evidence="1" type="primary">OLAH</name>
</gene>
<feature type="non-terminal residue" evidence="1">
    <location>
        <position position="60"/>
    </location>
</feature>
<reference evidence="1" key="2">
    <citation type="submission" date="2016-06" db="EMBL/GenBank/DDBJ databases">
        <title>The genome of a short-lived fish provides insights into sex chromosome evolution and the genetic control of aging.</title>
        <authorList>
            <person name="Reichwald K."/>
            <person name="Felder M."/>
            <person name="Petzold A."/>
            <person name="Koch P."/>
            <person name="Groth M."/>
            <person name="Platzer M."/>
        </authorList>
    </citation>
    <scope>NUCLEOTIDE SEQUENCE</scope>
    <source>
        <tissue evidence="1">Brain</tissue>
    </source>
</reference>
<dbReference type="GO" id="GO:0016787">
    <property type="term" value="F:hydrolase activity"/>
    <property type="evidence" value="ECO:0007669"/>
    <property type="project" value="UniProtKB-KW"/>
</dbReference>
<dbReference type="EMBL" id="HAEI01005982">
    <property type="protein sequence ID" value="SBR95646.1"/>
    <property type="molecule type" value="Transcribed_RNA"/>
</dbReference>
<proteinExistence type="predicted"/>
<protein>
    <submittedName>
        <fullName evidence="1">Oleoyl-ACP hydrolase</fullName>
    </submittedName>
</protein>
<dbReference type="AlphaFoldDB" id="A0A1A8QQ31"/>
<evidence type="ECO:0000313" key="1">
    <source>
        <dbReference type="EMBL" id="SBR95646.1"/>
    </source>
</evidence>
<keyword evidence="1" id="KW-0378">Hydrolase</keyword>
<reference evidence="1" key="1">
    <citation type="submission" date="2016-05" db="EMBL/GenBank/DDBJ databases">
        <authorList>
            <person name="Lavstsen T."/>
            <person name="Jespersen J.S."/>
        </authorList>
    </citation>
    <scope>NUCLEOTIDE SEQUENCE</scope>
    <source>
        <tissue evidence="1">Brain</tissue>
    </source>
</reference>
<accession>A0A1A8QQ31</accession>
<feature type="non-terminal residue" evidence="1">
    <location>
        <position position="1"/>
    </location>
</feature>
<organism evidence="1">
    <name type="scientific">Nothobranchius rachovii</name>
    <name type="common">bluefin notho</name>
    <dbReference type="NCBI Taxonomy" id="451742"/>
    <lineage>
        <taxon>Eukaryota</taxon>
        <taxon>Metazoa</taxon>
        <taxon>Chordata</taxon>
        <taxon>Craniata</taxon>
        <taxon>Vertebrata</taxon>
        <taxon>Euteleostomi</taxon>
        <taxon>Actinopterygii</taxon>
        <taxon>Neopterygii</taxon>
        <taxon>Teleostei</taxon>
        <taxon>Neoteleostei</taxon>
        <taxon>Acanthomorphata</taxon>
        <taxon>Ovalentaria</taxon>
        <taxon>Atherinomorphae</taxon>
        <taxon>Cyprinodontiformes</taxon>
        <taxon>Nothobranchiidae</taxon>
        <taxon>Nothobranchius</taxon>
    </lineage>
</organism>
<sequence length="60" mass="6772">RTRRMKRSCWTSSGRAWKPPRWIIYEDPGSFSSGSALRSSVGPTQAAEVITEPGQRFWTG</sequence>